<evidence type="ECO:0000256" key="1">
    <source>
        <dbReference type="ARBA" id="ARBA00022475"/>
    </source>
</evidence>
<dbReference type="PANTHER" id="PTHR30518:SF2">
    <property type="entry name" value="ENDOLYTIC MUREIN TRANSGLYCOSYLASE"/>
    <property type="match status" value="1"/>
</dbReference>
<organism evidence="8 9">
    <name type="scientific">Anaerobutyricum hallii</name>
    <dbReference type="NCBI Taxonomy" id="39488"/>
    <lineage>
        <taxon>Bacteria</taxon>
        <taxon>Bacillati</taxon>
        <taxon>Bacillota</taxon>
        <taxon>Clostridia</taxon>
        <taxon>Lachnospirales</taxon>
        <taxon>Lachnospiraceae</taxon>
        <taxon>Anaerobutyricum</taxon>
    </lineage>
</organism>
<dbReference type="EMBL" id="LT907978">
    <property type="protein sequence ID" value="SOB72626.1"/>
    <property type="molecule type" value="Genomic_DNA"/>
</dbReference>
<evidence type="ECO:0000256" key="5">
    <source>
        <dbReference type="ARBA" id="ARBA00023239"/>
    </source>
</evidence>
<keyword evidence="3 7" id="KW-1133">Transmembrane helix</keyword>
<keyword evidence="1" id="KW-1003">Cell membrane</keyword>
<dbReference type="Pfam" id="PF02618">
    <property type="entry name" value="YceG"/>
    <property type="match status" value="1"/>
</dbReference>
<dbReference type="RefSeq" id="WP_096240568.1">
    <property type="nucleotide sequence ID" value="NZ_LT907978.1"/>
</dbReference>
<dbReference type="KEGG" id="ehl:EHLA_1993"/>
<keyword evidence="5" id="KW-0456">Lyase</keyword>
<evidence type="ECO:0000256" key="2">
    <source>
        <dbReference type="ARBA" id="ARBA00022692"/>
    </source>
</evidence>
<evidence type="ECO:0000256" key="7">
    <source>
        <dbReference type="SAM" id="Phobius"/>
    </source>
</evidence>
<evidence type="ECO:0000313" key="9">
    <source>
        <dbReference type="Proteomes" id="UP000217549"/>
    </source>
</evidence>
<reference evidence="9" key="1">
    <citation type="submission" date="2017-09" db="EMBL/GenBank/DDBJ databases">
        <authorList>
            <person name="Shetty A S."/>
        </authorList>
    </citation>
    <scope>NUCLEOTIDE SEQUENCE [LARGE SCALE GENOMIC DNA]</scope>
</reference>
<dbReference type="Proteomes" id="UP000217549">
    <property type="component" value="Chromosome I"/>
</dbReference>
<keyword evidence="9" id="KW-1185">Reference proteome</keyword>
<dbReference type="STRING" id="39488.ERS852450_02038"/>
<evidence type="ECO:0000313" key="8">
    <source>
        <dbReference type="EMBL" id="SOB72626.1"/>
    </source>
</evidence>
<dbReference type="PANTHER" id="PTHR30518">
    <property type="entry name" value="ENDOLYTIC MUREIN TRANSGLYCOSYLASE"/>
    <property type="match status" value="1"/>
</dbReference>
<keyword evidence="6" id="KW-0961">Cell wall biogenesis/degradation</keyword>
<evidence type="ECO:0000256" key="6">
    <source>
        <dbReference type="ARBA" id="ARBA00023316"/>
    </source>
</evidence>
<protein>
    <submittedName>
        <fullName evidence="8">Endolytic murein transglycosylase</fullName>
    </submittedName>
</protein>
<keyword evidence="4 7" id="KW-0472">Membrane</keyword>
<gene>
    <name evidence="8" type="ORF">EHLA_1993</name>
</gene>
<accession>A0A285PTX5</accession>
<dbReference type="GO" id="GO:0071555">
    <property type="term" value="P:cell wall organization"/>
    <property type="evidence" value="ECO:0007669"/>
    <property type="project" value="UniProtKB-KW"/>
</dbReference>
<dbReference type="InterPro" id="IPR003770">
    <property type="entry name" value="MLTG-like"/>
</dbReference>
<feature type="transmembrane region" description="Helical" evidence="7">
    <location>
        <begin position="6"/>
        <end position="27"/>
    </location>
</feature>
<dbReference type="AlphaFoldDB" id="A0A285PTX5"/>
<evidence type="ECO:0000256" key="4">
    <source>
        <dbReference type="ARBA" id="ARBA00023136"/>
    </source>
</evidence>
<dbReference type="Gene3D" id="3.30.1490.480">
    <property type="entry name" value="Endolytic murein transglycosylase"/>
    <property type="match status" value="1"/>
</dbReference>
<proteinExistence type="predicted"/>
<dbReference type="GO" id="GO:0016829">
    <property type="term" value="F:lyase activity"/>
    <property type="evidence" value="ECO:0007669"/>
    <property type="project" value="UniProtKB-KW"/>
</dbReference>
<evidence type="ECO:0000256" key="3">
    <source>
        <dbReference type="ARBA" id="ARBA00022989"/>
    </source>
</evidence>
<name>A0A285PTX5_9FIRM</name>
<sequence>MLERVMHIIIKTLAYIFILLLFVLLFVRMSGFGRAIFEDKAKNKPQEARETVLVVEEKESLLDISKDLAEQGIVDNAYLFAISLRCMNGYENIRPGEYRVSSSTKPSDILKQLTHEEEKLQ</sequence>
<keyword evidence="2 7" id="KW-0812">Transmembrane</keyword>